<dbReference type="SMART" id="SM01235">
    <property type="entry name" value="Haem_bd"/>
    <property type="match status" value="1"/>
</dbReference>
<name>A0A085Z4F0_9FLAO</name>
<dbReference type="eggNOG" id="COG2010">
    <property type="taxonomic scope" value="Bacteria"/>
</dbReference>
<reference evidence="2 3" key="1">
    <citation type="submission" date="2014-07" db="EMBL/GenBank/DDBJ databases">
        <title>Genome of Chryseobacterium formosense LMG 24722.</title>
        <authorList>
            <person name="Pipes S.E."/>
            <person name="Stropko S.J."/>
            <person name="Newman J.D."/>
        </authorList>
    </citation>
    <scope>NUCLEOTIDE SEQUENCE [LARGE SCALE GENOMIC DNA]</scope>
    <source>
        <strain evidence="2 3">LMG 24722</strain>
    </source>
</reference>
<organism evidence="2 3">
    <name type="scientific">Chryseobacterium formosense</name>
    <dbReference type="NCBI Taxonomy" id="236814"/>
    <lineage>
        <taxon>Bacteria</taxon>
        <taxon>Pseudomonadati</taxon>
        <taxon>Bacteroidota</taxon>
        <taxon>Flavobacteriia</taxon>
        <taxon>Flavobacteriales</taxon>
        <taxon>Weeksellaceae</taxon>
        <taxon>Chryseobacterium group</taxon>
        <taxon>Chryseobacterium</taxon>
    </lineage>
</organism>
<dbReference type="STRING" id="236814.IX39_01145"/>
<dbReference type="Pfam" id="PF14376">
    <property type="entry name" value="Haem_bd"/>
    <property type="match status" value="1"/>
</dbReference>
<feature type="domain" description="Haem-binding" evidence="1">
    <location>
        <begin position="12"/>
        <end position="147"/>
    </location>
</feature>
<evidence type="ECO:0000313" key="3">
    <source>
        <dbReference type="Proteomes" id="UP000028713"/>
    </source>
</evidence>
<accession>A0A085Z4F0</accession>
<gene>
    <name evidence="2" type="ORF">IX39_01145</name>
</gene>
<dbReference type="AlphaFoldDB" id="A0A085Z4F0"/>
<comment type="caution">
    <text evidence="2">The sequence shown here is derived from an EMBL/GenBank/DDBJ whole genome shotgun (WGS) entry which is preliminary data.</text>
</comment>
<evidence type="ECO:0000259" key="1">
    <source>
        <dbReference type="SMART" id="SM01235"/>
    </source>
</evidence>
<dbReference type="EMBL" id="JPRP01000001">
    <property type="protein sequence ID" value="KFE99313.1"/>
    <property type="molecule type" value="Genomic_DNA"/>
</dbReference>
<sequence length="152" mass="17912">MQKFKKIVFWCLVGFAMIQFIPIDKVNKPVDKRKNFIEVKNTPAKISELIKNACYDCHSDETVYPKYAYIAPFSWSVKSHVNEGREHLNFSVWATYNDDLKKNMLTKSIQTIESKIMPMPAYIIYHKEANLTDAERTLLIKYFEEILKSETY</sequence>
<proteinExistence type="predicted"/>
<evidence type="ECO:0000313" key="2">
    <source>
        <dbReference type="EMBL" id="KFE99313.1"/>
    </source>
</evidence>
<dbReference type="Proteomes" id="UP000028713">
    <property type="component" value="Unassembled WGS sequence"/>
</dbReference>
<keyword evidence="3" id="KW-1185">Reference proteome</keyword>
<dbReference type="RefSeq" id="WP_034672667.1">
    <property type="nucleotide sequence ID" value="NZ_FPAP01000007.1"/>
</dbReference>
<protein>
    <recommendedName>
        <fullName evidence="1">Haem-binding domain-containing protein</fullName>
    </recommendedName>
</protein>
<dbReference type="InterPro" id="IPR025992">
    <property type="entry name" value="Haem-bd"/>
</dbReference>
<dbReference type="OrthoDB" id="196738at2"/>